<evidence type="ECO:0000256" key="9">
    <source>
        <dbReference type="ARBA" id="ARBA00022833"/>
    </source>
</evidence>
<dbReference type="Pfam" id="PF01562">
    <property type="entry name" value="Pep_M12B_propep"/>
    <property type="match status" value="1"/>
</dbReference>
<accession>A0A9Q1B3N0</accession>
<gene>
    <name evidence="15" type="ORF">JRQ81_013014</name>
</gene>
<dbReference type="GO" id="GO:0006508">
    <property type="term" value="P:proteolysis"/>
    <property type="evidence" value="ECO:0007669"/>
    <property type="project" value="UniProtKB-KW"/>
</dbReference>
<proteinExistence type="predicted"/>
<evidence type="ECO:0000256" key="6">
    <source>
        <dbReference type="ARBA" id="ARBA00022729"/>
    </source>
</evidence>
<evidence type="ECO:0000256" key="8">
    <source>
        <dbReference type="ARBA" id="ARBA00022801"/>
    </source>
</evidence>
<keyword evidence="11" id="KW-1015">Disulfide bond</keyword>
<evidence type="ECO:0000256" key="2">
    <source>
        <dbReference type="ARBA" id="ARBA00022525"/>
    </source>
</evidence>
<dbReference type="PROSITE" id="PS50215">
    <property type="entry name" value="ADAM_MEPRO"/>
    <property type="match status" value="1"/>
</dbReference>
<dbReference type="Gene3D" id="3.40.1620.60">
    <property type="match status" value="1"/>
</dbReference>
<dbReference type="Gene3D" id="3.40.390.10">
    <property type="entry name" value="Collagenase (Catalytic Domain)"/>
    <property type="match status" value="1"/>
</dbReference>
<keyword evidence="9 13" id="KW-0862">Zinc</keyword>
<dbReference type="InterPro" id="IPR002870">
    <property type="entry name" value="Peptidase_M12B_N"/>
</dbReference>
<dbReference type="InterPro" id="IPR024079">
    <property type="entry name" value="MetalloPept_cat_dom_sf"/>
</dbReference>
<keyword evidence="3" id="KW-0272">Extracellular matrix</keyword>
<dbReference type="EMBL" id="JAPFRF010000004">
    <property type="protein sequence ID" value="KAJ7335073.1"/>
    <property type="molecule type" value="Genomic_DNA"/>
</dbReference>
<keyword evidence="2" id="KW-0964">Secreted</keyword>
<evidence type="ECO:0000259" key="14">
    <source>
        <dbReference type="PROSITE" id="PS50215"/>
    </source>
</evidence>
<feature type="binding site" evidence="13">
    <location>
        <position position="368"/>
    </location>
    <ligand>
        <name>Zn(2+)</name>
        <dbReference type="ChEBI" id="CHEBI:29105"/>
        <note>catalytic</note>
    </ligand>
</feature>
<comment type="subcellular location">
    <subcellularLocation>
        <location evidence="1">Secreted</location>
        <location evidence="1">Extracellular space</location>
        <location evidence="1">Extracellular matrix</location>
    </subcellularLocation>
</comment>
<evidence type="ECO:0000313" key="16">
    <source>
        <dbReference type="Proteomes" id="UP001142489"/>
    </source>
</evidence>
<dbReference type="InterPro" id="IPR041645">
    <property type="entry name" value="ADAMTS_CR_2"/>
</dbReference>
<comment type="caution">
    <text evidence="13">Lacks conserved residue(s) required for the propagation of feature annotation.</text>
</comment>
<organism evidence="15 16">
    <name type="scientific">Phrynocephalus forsythii</name>
    <dbReference type="NCBI Taxonomy" id="171643"/>
    <lineage>
        <taxon>Eukaryota</taxon>
        <taxon>Metazoa</taxon>
        <taxon>Chordata</taxon>
        <taxon>Craniata</taxon>
        <taxon>Vertebrata</taxon>
        <taxon>Euteleostomi</taxon>
        <taxon>Lepidosauria</taxon>
        <taxon>Squamata</taxon>
        <taxon>Bifurcata</taxon>
        <taxon>Unidentata</taxon>
        <taxon>Episquamata</taxon>
        <taxon>Toxicofera</taxon>
        <taxon>Iguania</taxon>
        <taxon>Acrodonta</taxon>
        <taxon>Agamidae</taxon>
        <taxon>Agaminae</taxon>
        <taxon>Phrynocephalus</taxon>
    </lineage>
</organism>
<dbReference type="Pfam" id="PF01421">
    <property type="entry name" value="Reprolysin"/>
    <property type="match status" value="1"/>
</dbReference>
<dbReference type="SUPFAM" id="SSF55486">
    <property type="entry name" value="Metalloproteases ('zincins'), catalytic domain"/>
    <property type="match status" value="1"/>
</dbReference>
<keyword evidence="6" id="KW-0732">Signal</keyword>
<evidence type="ECO:0000313" key="15">
    <source>
        <dbReference type="EMBL" id="KAJ7335073.1"/>
    </source>
</evidence>
<evidence type="ECO:0000256" key="7">
    <source>
        <dbReference type="ARBA" id="ARBA00022737"/>
    </source>
</evidence>
<feature type="domain" description="Peptidase M12B" evidence="14">
    <location>
        <begin position="231"/>
        <end position="432"/>
    </location>
</feature>
<keyword evidence="10" id="KW-0482">Metalloprotease</keyword>
<dbReference type="GO" id="GO:0004222">
    <property type="term" value="F:metalloendopeptidase activity"/>
    <property type="evidence" value="ECO:0007669"/>
    <property type="project" value="InterPro"/>
</dbReference>
<dbReference type="AlphaFoldDB" id="A0A9Q1B3N0"/>
<dbReference type="PANTHER" id="PTHR11905">
    <property type="entry name" value="ADAM A DISINTEGRIN AND METALLOPROTEASE DOMAIN"/>
    <property type="match status" value="1"/>
</dbReference>
<feature type="binding site" evidence="13">
    <location>
        <position position="372"/>
    </location>
    <ligand>
        <name>Zn(2+)</name>
        <dbReference type="ChEBI" id="CHEBI:29105"/>
        <note>catalytic</note>
    </ligand>
</feature>
<dbReference type="PANTHER" id="PTHR11905:SF256">
    <property type="entry name" value="PEPTIDASE M12B DOMAIN-CONTAINING PROTEIN"/>
    <property type="match status" value="1"/>
</dbReference>
<keyword evidence="12" id="KW-0325">Glycoprotein</keyword>
<dbReference type="InterPro" id="IPR001590">
    <property type="entry name" value="Peptidase_M12B"/>
</dbReference>
<keyword evidence="8" id="KW-0378">Hydrolase</keyword>
<dbReference type="GO" id="GO:0046872">
    <property type="term" value="F:metal ion binding"/>
    <property type="evidence" value="ECO:0007669"/>
    <property type="project" value="UniProtKB-KW"/>
</dbReference>
<name>A0A9Q1B3N0_9SAUR</name>
<evidence type="ECO:0000256" key="11">
    <source>
        <dbReference type="ARBA" id="ARBA00023157"/>
    </source>
</evidence>
<dbReference type="CDD" id="cd04273">
    <property type="entry name" value="ZnMc_ADAMTS_like"/>
    <property type="match status" value="1"/>
</dbReference>
<dbReference type="Pfam" id="PF17771">
    <property type="entry name" value="ADAMTS_CR_2"/>
    <property type="match status" value="1"/>
</dbReference>
<dbReference type="OrthoDB" id="412680at2759"/>
<feature type="active site" evidence="13">
    <location>
        <position position="369"/>
    </location>
</feature>
<feature type="binding site" evidence="13">
    <location>
        <position position="378"/>
    </location>
    <ligand>
        <name>Zn(2+)</name>
        <dbReference type="ChEBI" id="CHEBI:29105"/>
        <note>catalytic</note>
    </ligand>
</feature>
<evidence type="ECO:0000256" key="12">
    <source>
        <dbReference type="ARBA" id="ARBA00023180"/>
    </source>
</evidence>
<protein>
    <recommendedName>
        <fullName evidence="14">Peptidase M12B domain-containing protein</fullName>
    </recommendedName>
</protein>
<evidence type="ECO:0000256" key="3">
    <source>
        <dbReference type="ARBA" id="ARBA00022530"/>
    </source>
</evidence>
<sequence length="500" mass="57550">MEFLVTKENNMLGVLKAVDDFIKTLQEYQVVSPAKVNADGHFLSYSLHHSASSVRRKRGSRRKDSNVYYKIKYKERHLFFNLTLHQGLLSQNYILERRHGSYSGAKIVPRLETSCHLIGTVLHPKSGDGKTAISACNGLTGYFHLPDGDYFIEPVKNYHPKEGAHPHIIYRTNIFQRTLRKRRDAWAEKEQTCGVNETLAFFKQQELRREKWERNRDMAKPISRRSVSRERWVETLVVADSKMIEYHGSENVESYILTIINMHRQCNHIVLVRLILLEEEEQGLKIVHHADKTLASFCKWQKSINPKTDANPLHHDVAVLLTRKDICAGMNRPCETLGLSHLSGMCQPHRSCNINEDSGLPLAFTIAHELGHSFGIQHDGKENDCEPMGRRPYIMSRQLQYDPSPLTWSRCSKEYITRFLDRGWGFCLDDVPKKKDLKPPFIAPGVIYDVHHQCQLQYGPNATFCEQVDNICQTLWCFVKDSCRSRLDAAADGTRCGENK</sequence>
<reference evidence="15" key="1">
    <citation type="journal article" date="2023" name="DNA Res.">
        <title>Chromosome-level genome assembly of Phrynocephalus forsythii using third-generation DNA sequencing and Hi-C analysis.</title>
        <authorList>
            <person name="Qi Y."/>
            <person name="Zhao W."/>
            <person name="Zhao Y."/>
            <person name="Niu C."/>
            <person name="Cao S."/>
            <person name="Zhang Y."/>
        </authorList>
    </citation>
    <scope>NUCLEOTIDE SEQUENCE</scope>
    <source>
        <tissue evidence="15">Muscle</tissue>
    </source>
</reference>
<dbReference type="Proteomes" id="UP001142489">
    <property type="component" value="Unassembled WGS sequence"/>
</dbReference>
<keyword evidence="4" id="KW-0645">Protease</keyword>
<keyword evidence="16" id="KW-1185">Reference proteome</keyword>
<comment type="caution">
    <text evidence="15">The sequence shown here is derived from an EMBL/GenBank/DDBJ whole genome shotgun (WGS) entry which is preliminary data.</text>
</comment>
<dbReference type="FunFam" id="3.40.390.10:FF:000001">
    <property type="entry name" value="A disintegrin and metalloproteinase with thrombospondin motifs 1"/>
    <property type="match status" value="1"/>
</dbReference>
<keyword evidence="5 13" id="KW-0479">Metal-binding</keyword>
<evidence type="ECO:0000256" key="4">
    <source>
        <dbReference type="ARBA" id="ARBA00022670"/>
    </source>
</evidence>
<evidence type="ECO:0000256" key="13">
    <source>
        <dbReference type="PROSITE-ProRule" id="PRU00276"/>
    </source>
</evidence>
<feature type="non-terminal residue" evidence="15">
    <location>
        <position position="500"/>
    </location>
</feature>
<keyword evidence="7" id="KW-0677">Repeat</keyword>
<evidence type="ECO:0000256" key="10">
    <source>
        <dbReference type="ARBA" id="ARBA00023049"/>
    </source>
</evidence>
<evidence type="ECO:0000256" key="5">
    <source>
        <dbReference type="ARBA" id="ARBA00022723"/>
    </source>
</evidence>
<evidence type="ECO:0000256" key="1">
    <source>
        <dbReference type="ARBA" id="ARBA00004498"/>
    </source>
</evidence>